<dbReference type="PANTHER" id="PTHR11328">
    <property type="entry name" value="MAJOR FACILITATOR SUPERFAMILY DOMAIN-CONTAINING PROTEIN"/>
    <property type="match status" value="1"/>
</dbReference>
<feature type="transmembrane region" description="Helical" evidence="2">
    <location>
        <begin position="294"/>
        <end position="313"/>
    </location>
</feature>
<keyword evidence="2" id="KW-1133">Transmembrane helix</keyword>
<feature type="transmembrane region" description="Helical" evidence="2">
    <location>
        <begin position="203"/>
        <end position="225"/>
    </location>
</feature>
<proteinExistence type="inferred from homology"/>
<gene>
    <name evidence="3" type="ORF">HBH26_15090</name>
</gene>
<reference evidence="3 4" key="1">
    <citation type="submission" date="2020-03" db="EMBL/GenBank/DDBJ databases">
        <authorList>
            <person name="Wang L."/>
            <person name="He N."/>
            <person name="Li Y."/>
            <person name="Fang Y."/>
            <person name="Zhang F."/>
        </authorList>
    </citation>
    <scope>NUCLEOTIDE SEQUENCE [LARGE SCALE GENOMIC DNA]</scope>
    <source>
        <strain evidence="3 4">36D10-4-7</strain>
    </source>
</reference>
<comment type="caution">
    <text evidence="3">The sequence shown here is derived from an EMBL/GenBank/DDBJ whole genome shotgun (WGS) entry which is preliminary data.</text>
</comment>
<feature type="transmembrane region" description="Helical" evidence="2">
    <location>
        <begin position="78"/>
        <end position="96"/>
    </location>
</feature>
<feature type="transmembrane region" description="Helical" evidence="2">
    <location>
        <begin position="53"/>
        <end position="72"/>
    </location>
</feature>
<dbReference type="PANTHER" id="PTHR11328:SF24">
    <property type="entry name" value="MAJOR FACILITATOR SUPERFAMILY (MFS) PROFILE DOMAIN-CONTAINING PROTEIN"/>
    <property type="match status" value="1"/>
</dbReference>
<dbReference type="Pfam" id="PF13347">
    <property type="entry name" value="MFS_2"/>
    <property type="match status" value="1"/>
</dbReference>
<dbReference type="EMBL" id="JAAVJH010000011">
    <property type="protein sequence ID" value="NJR79911.1"/>
    <property type="molecule type" value="Genomic_DNA"/>
</dbReference>
<evidence type="ECO:0000256" key="2">
    <source>
        <dbReference type="SAM" id="Phobius"/>
    </source>
</evidence>
<evidence type="ECO:0000256" key="1">
    <source>
        <dbReference type="ARBA" id="ARBA00009617"/>
    </source>
</evidence>
<organism evidence="3 4">
    <name type="scientific">Sphingomonas corticis</name>
    <dbReference type="NCBI Taxonomy" id="2722791"/>
    <lineage>
        <taxon>Bacteria</taxon>
        <taxon>Pseudomonadati</taxon>
        <taxon>Pseudomonadota</taxon>
        <taxon>Alphaproteobacteria</taxon>
        <taxon>Sphingomonadales</taxon>
        <taxon>Sphingomonadaceae</taxon>
        <taxon>Sphingomonas</taxon>
    </lineage>
</organism>
<feature type="transmembrane region" description="Helical" evidence="2">
    <location>
        <begin position="12"/>
        <end position="41"/>
    </location>
</feature>
<name>A0ABX1CPP1_9SPHN</name>
<dbReference type="Proteomes" id="UP000732399">
    <property type="component" value="Unassembled WGS sequence"/>
</dbReference>
<accession>A0ABX1CPP1</accession>
<protein>
    <submittedName>
        <fullName evidence="3">MFS transporter</fullName>
    </submittedName>
</protein>
<comment type="similarity">
    <text evidence="1">Belongs to the sodium:galactoside symporter (TC 2.A.2) family.</text>
</comment>
<dbReference type="Gene3D" id="1.20.1250.20">
    <property type="entry name" value="MFS general substrate transporter like domains"/>
    <property type="match status" value="1"/>
</dbReference>
<keyword evidence="2" id="KW-0472">Membrane</keyword>
<dbReference type="SUPFAM" id="SSF103473">
    <property type="entry name" value="MFS general substrate transporter"/>
    <property type="match status" value="1"/>
</dbReference>
<feature type="transmembrane region" description="Helical" evidence="2">
    <location>
        <begin position="360"/>
        <end position="382"/>
    </location>
</feature>
<feature type="transmembrane region" description="Helical" evidence="2">
    <location>
        <begin position="149"/>
        <end position="171"/>
    </location>
</feature>
<evidence type="ECO:0000313" key="4">
    <source>
        <dbReference type="Proteomes" id="UP000732399"/>
    </source>
</evidence>
<feature type="transmembrane region" description="Helical" evidence="2">
    <location>
        <begin position="325"/>
        <end position="348"/>
    </location>
</feature>
<dbReference type="InterPro" id="IPR039672">
    <property type="entry name" value="MFS_2"/>
</dbReference>
<sequence>MLYLLFFYTEALAIPAATAGTIFLVASAWDGIASFAAGVAVDRGRWAGRYGRVLAWGAVPLGISFALVYVPVRGGMLALAWALATQLLFRTAYAAINVPYTAMSARVSLASADRATVAGLRMLAGTLAAVAVAGGTVPVGRLFAGEGAAIYRDAALVFAAAGAALIALVGATFRDRAPVMSAARPPTGRTIAALARNRGYGRLMAGMAAMIVAVTLVDRSVLYYFKYVLGDEGAGRLTLATMAAVSGLAVPAWMLLARRVGTRRVWLAAVAACCAGLLLFVLVDVPRVRATQGFLIAMHAAIVGLHFSFWAMLPDTLDGEAAQGGQAVAFGLAALVQRVAIGAATALLGLGLEGAAPDTAALRATIGVMPLVFFLLAGAALVRRPR</sequence>
<keyword evidence="2" id="KW-0812">Transmembrane</keyword>
<feature type="transmembrane region" description="Helical" evidence="2">
    <location>
        <begin position="117"/>
        <end position="137"/>
    </location>
</feature>
<feature type="transmembrane region" description="Helical" evidence="2">
    <location>
        <begin position="237"/>
        <end position="256"/>
    </location>
</feature>
<evidence type="ECO:0000313" key="3">
    <source>
        <dbReference type="EMBL" id="NJR79911.1"/>
    </source>
</evidence>
<dbReference type="InterPro" id="IPR036259">
    <property type="entry name" value="MFS_trans_sf"/>
</dbReference>
<feature type="transmembrane region" description="Helical" evidence="2">
    <location>
        <begin position="265"/>
        <end position="282"/>
    </location>
</feature>
<keyword evidence="4" id="KW-1185">Reference proteome</keyword>